<dbReference type="OrthoDB" id="7487699at2"/>
<dbReference type="Pfam" id="PF13432">
    <property type="entry name" value="TPR_16"/>
    <property type="match status" value="1"/>
</dbReference>
<organism evidence="1 2">
    <name type="scientific">Pontixanthobacter aquaemixtae</name>
    <dbReference type="NCBI Taxonomy" id="1958940"/>
    <lineage>
        <taxon>Bacteria</taxon>
        <taxon>Pseudomonadati</taxon>
        <taxon>Pseudomonadota</taxon>
        <taxon>Alphaproteobacteria</taxon>
        <taxon>Sphingomonadales</taxon>
        <taxon>Erythrobacteraceae</taxon>
        <taxon>Pontixanthobacter</taxon>
    </lineage>
</organism>
<dbReference type="PROSITE" id="PS51257">
    <property type="entry name" value="PROKAR_LIPOPROTEIN"/>
    <property type="match status" value="1"/>
</dbReference>
<proteinExistence type="predicted"/>
<dbReference type="Pfam" id="PF13428">
    <property type="entry name" value="TPR_14"/>
    <property type="match status" value="1"/>
</dbReference>
<dbReference type="GO" id="GO:0006417">
    <property type="term" value="P:regulation of translation"/>
    <property type="evidence" value="ECO:0007669"/>
    <property type="project" value="TreeGrafter"/>
</dbReference>
<comment type="caution">
    <text evidence="1">The sequence shown here is derived from an EMBL/GenBank/DDBJ whole genome shotgun (WGS) entry which is preliminary data.</text>
</comment>
<sequence>MHRILFISAASIGLLQACSADPDASFDRAQAALEKHDYGAVRLDLIEALKAKPDDAAMVEMLARTELALGNGEGALRQLDQLDALGVTLDDHSRLRAEAEVTRGQAKSALTLLEGDKTAEAARIRSLALVQLEKFDEAREALKAGLSASGPKTRLHADYAMFVLVDGEADEARRFANMAMKEAPHLLDPHIALARVEEAAGNWGKALNLYEGASSAFPNSRAAMLGRIRALGELGRIDDAEPLIESAYAKLGQDVDVAFLMARLKAERGDWDEARTILQGKEAELGSYPPAQFLYARALMEVGLGELAYKNLTSLNLRYPGNPDAAGLLAKLKIERGDKAGAVDLLRPIVEGGNAPSEIISLYNSAK</sequence>
<dbReference type="Pfam" id="PF14559">
    <property type="entry name" value="TPR_19"/>
    <property type="match status" value="1"/>
</dbReference>
<keyword evidence="2" id="KW-1185">Reference proteome</keyword>
<dbReference type="GO" id="GO:0003727">
    <property type="term" value="F:single-stranded RNA binding"/>
    <property type="evidence" value="ECO:0007669"/>
    <property type="project" value="TreeGrafter"/>
</dbReference>
<protein>
    <submittedName>
        <fullName evidence="1">Tetratricopeptide repeat protein</fullName>
    </submittedName>
</protein>
<dbReference type="Gene3D" id="1.25.40.10">
    <property type="entry name" value="Tetratricopeptide repeat domain"/>
    <property type="match status" value="1"/>
</dbReference>
<dbReference type="Proteomes" id="UP000442714">
    <property type="component" value="Unassembled WGS sequence"/>
</dbReference>
<evidence type="ECO:0000313" key="2">
    <source>
        <dbReference type="Proteomes" id="UP000442714"/>
    </source>
</evidence>
<dbReference type="GO" id="GO:0006397">
    <property type="term" value="P:mRNA processing"/>
    <property type="evidence" value="ECO:0007669"/>
    <property type="project" value="InterPro"/>
</dbReference>
<dbReference type="PANTHER" id="PTHR44917">
    <property type="entry name" value="PROTEIN HIGH CHLOROPHYLL FLUORESCENT 107"/>
    <property type="match status" value="1"/>
</dbReference>
<dbReference type="GO" id="GO:0003729">
    <property type="term" value="F:mRNA binding"/>
    <property type="evidence" value="ECO:0007669"/>
    <property type="project" value="InterPro"/>
</dbReference>
<dbReference type="InterPro" id="IPR044624">
    <property type="entry name" value="Mbb1-like"/>
</dbReference>
<gene>
    <name evidence="1" type="ORF">GRI41_05145</name>
</gene>
<reference evidence="1 2" key="1">
    <citation type="submission" date="2019-12" db="EMBL/GenBank/DDBJ databases">
        <title>Genomic-based taxomic classification of the family Erythrobacteraceae.</title>
        <authorList>
            <person name="Xu L."/>
        </authorList>
    </citation>
    <scope>NUCLEOTIDE SEQUENCE [LARGE SCALE GENOMIC DNA]</scope>
    <source>
        <strain evidence="1 2">KCTC 52763</strain>
    </source>
</reference>
<dbReference type="InterPro" id="IPR011990">
    <property type="entry name" value="TPR-like_helical_dom_sf"/>
</dbReference>
<dbReference type="SUPFAM" id="SSF48452">
    <property type="entry name" value="TPR-like"/>
    <property type="match status" value="3"/>
</dbReference>
<dbReference type="EMBL" id="WTYX01000001">
    <property type="protein sequence ID" value="MXO90196.1"/>
    <property type="molecule type" value="Genomic_DNA"/>
</dbReference>
<dbReference type="AlphaFoldDB" id="A0A844ZT64"/>
<dbReference type="PANTHER" id="PTHR44917:SF1">
    <property type="entry name" value="PROTEIN HIGH CHLOROPHYLL FLUORESCENT 107"/>
    <property type="match status" value="1"/>
</dbReference>
<evidence type="ECO:0000313" key="1">
    <source>
        <dbReference type="EMBL" id="MXO90196.1"/>
    </source>
</evidence>
<dbReference type="RefSeq" id="WP_160603673.1">
    <property type="nucleotide sequence ID" value="NZ_WTYX01000001.1"/>
</dbReference>
<accession>A0A844ZT64</accession>
<name>A0A844ZT64_9SPHN</name>